<keyword evidence="1" id="KW-0812">Transmembrane</keyword>
<evidence type="ECO:0000313" key="4">
    <source>
        <dbReference type="Proteomes" id="UP000199026"/>
    </source>
</evidence>
<protein>
    <submittedName>
        <fullName evidence="3">Membrane protein YqaA, SNARE-associated domain</fullName>
    </submittedName>
</protein>
<dbReference type="InterPro" id="IPR051311">
    <property type="entry name" value="DedA_domain"/>
</dbReference>
<dbReference type="STRING" id="576131.SAMN05444486_101845"/>
<dbReference type="PANTHER" id="PTHR42709:SF4">
    <property type="entry name" value="INNER MEMBRANE PROTEIN YQAA"/>
    <property type="match status" value="1"/>
</dbReference>
<name>A0A1H3I3T2_9RHOB</name>
<dbReference type="InterPro" id="IPR032816">
    <property type="entry name" value="VTT_dom"/>
</dbReference>
<organism evidence="3 4">
    <name type="scientific">Lentibacter algarum</name>
    <dbReference type="NCBI Taxonomy" id="576131"/>
    <lineage>
        <taxon>Bacteria</taxon>
        <taxon>Pseudomonadati</taxon>
        <taxon>Pseudomonadota</taxon>
        <taxon>Alphaproteobacteria</taxon>
        <taxon>Rhodobacterales</taxon>
        <taxon>Roseobacteraceae</taxon>
        <taxon>Lentibacter</taxon>
    </lineage>
</organism>
<dbReference type="Proteomes" id="UP000199026">
    <property type="component" value="Unassembled WGS sequence"/>
</dbReference>
<keyword evidence="1" id="KW-0472">Membrane</keyword>
<reference evidence="3 4" key="1">
    <citation type="submission" date="2016-10" db="EMBL/GenBank/DDBJ databases">
        <authorList>
            <person name="de Groot N.N."/>
        </authorList>
    </citation>
    <scope>NUCLEOTIDE SEQUENCE [LARGE SCALE GENOMIC DNA]</scope>
    <source>
        <strain evidence="3 4">DSM 24677</strain>
    </source>
</reference>
<dbReference type="GeneID" id="78123632"/>
<dbReference type="AlphaFoldDB" id="A0A1H3I3T2"/>
<feature type="transmembrane region" description="Helical" evidence="1">
    <location>
        <begin position="94"/>
        <end position="113"/>
    </location>
</feature>
<feature type="domain" description="VTT" evidence="2">
    <location>
        <begin position="26"/>
        <end position="141"/>
    </location>
</feature>
<evidence type="ECO:0000256" key="1">
    <source>
        <dbReference type="SAM" id="Phobius"/>
    </source>
</evidence>
<gene>
    <name evidence="3" type="ORF">SAMN05444486_101845</name>
</gene>
<feature type="transmembrane region" description="Helical" evidence="1">
    <location>
        <begin position="119"/>
        <end position="144"/>
    </location>
</feature>
<feature type="transmembrane region" description="Helical" evidence="1">
    <location>
        <begin position="40"/>
        <end position="61"/>
    </location>
</feature>
<dbReference type="RefSeq" id="WP_089888086.1">
    <property type="nucleotide sequence ID" value="NZ_CALJFH010000031.1"/>
</dbReference>
<dbReference type="EMBL" id="FNPR01000001">
    <property type="protein sequence ID" value="SDY22341.1"/>
    <property type="molecule type" value="Genomic_DNA"/>
</dbReference>
<evidence type="ECO:0000313" key="3">
    <source>
        <dbReference type="EMBL" id="SDY22341.1"/>
    </source>
</evidence>
<accession>A0A1H3I3T2</accession>
<keyword evidence="1" id="KW-1133">Transmembrane helix</keyword>
<proteinExistence type="predicted"/>
<dbReference type="Pfam" id="PF09335">
    <property type="entry name" value="VTT_dom"/>
    <property type="match status" value="1"/>
</dbReference>
<dbReference type="PANTHER" id="PTHR42709">
    <property type="entry name" value="ALKALINE PHOSPHATASE LIKE PROTEIN"/>
    <property type="match status" value="1"/>
</dbReference>
<dbReference type="OrthoDB" id="9814483at2"/>
<sequence length="145" mass="15955">MTDLAVYGGLFLSAFVAASLLPAQSELVLAGLLASQEWSAFWLLFVVSFGNILGALFNYALGRGANALQHKRWFPFSGDTLARAEGWYRRYGRYSLLLSWAPLVGDPLTLAAGVLRENIWIFLALVTLAKTGRYLVVAGLVWGWL</sequence>
<evidence type="ECO:0000259" key="2">
    <source>
        <dbReference type="Pfam" id="PF09335"/>
    </source>
</evidence>
<keyword evidence="4" id="KW-1185">Reference proteome</keyword>